<keyword evidence="4" id="KW-1185">Reference proteome</keyword>
<keyword evidence="2" id="KW-1133">Transmembrane helix</keyword>
<gene>
    <name evidence="3" type="ORF">EV137_7087</name>
</gene>
<sequence>MTPIDELQVLKSLDPASTDADPNGRRAQADLRRILATEPTPVPARKRSGPRIAVALASVAAATAAVLVLTSALGGDRAFATWTATPTGLSAGERADAADSCRKEQKSGSPEYRDQLSKATTAIAERRGAWTLVVLADRSGFGALCITDDSRHLFRSYFGSIGTTPAADRPAPRALTPTSLGTGSIDNHSLSVAAGLAGADVTAVTYTSPTRGKITATVNASQFALWLPGDDLTDANRTGVPVQVSYRDGTTTTLTLRL</sequence>
<evidence type="ECO:0000256" key="1">
    <source>
        <dbReference type="SAM" id="MobiDB-lite"/>
    </source>
</evidence>
<accession>A0ABY2F7K6</accession>
<name>A0ABY2F7K6_9ACTN</name>
<feature type="region of interest" description="Disordered" evidence="1">
    <location>
        <begin position="90"/>
        <end position="114"/>
    </location>
</feature>
<reference evidence="3 4" key="1">
    <citation type="submission" date="2019-03" db="EMBL/GenBank/DDBJ databases">
        <title>Genomic Encyclopedia of Type Strains, Phase III (KMG-III): the genomes of soil and plant-associated and newly described type strains.</title>
        <authorList>
            <person name="Whitman W."/>
        </authorList>
    </citation>
    <scope>NUCLEOTIDE SEQUENCE [LARGE SCALE GENOMIC DNA]</scope>
    <source>
        <strain evidence="3 4">VKMAc-2574</strain>
    </source>
</reference>
<comment type="caution">
    <text evidence="3">The sequence shown here is derived from an EMBL/GenBank/DDBJ whole genome shotgun (WGS) entry which is preliminary data.</text>
</comment>
<keyword evidence="2" id="KW-0812">Transmembrane</keyword>
<dbReference type="RefSeq" id="WP_134132398.1">
    <property type="nucleotide sequence ID" value="NZ_SODU01000004.1"/>
</dbReference>
<dbReference type="EMBL" id="SODU01000004">
    <property type="protein sequence ID" value="TDW84280.1"/>
    <property type="molecule type" value="Genomic_DNA"/>
</dbReference>
<keyword evidence="2" id="KW-0472">Membrane</keyword>
<feature type="compositionally biased region" description="Basic and acidic residues" evidence="1">
    <location>
        <begin position="93"/>
        <end position="114"/>
    </location>
</feature>
<protein>
    <submittedName>
        <fullName evidence="3">Uncharacterized protein</fullName>
    </submittedName>
</protein>
<dbReference type="Proteomes" id="UP000295060">
    <property type="component" value="Unassembled WGS sequence"/>
</dbReference>
<evidence type="ECO:0000313" key="3">
    <source>
        <dbReference type="EMBL" id="TDW84280.1"/>
    </source>
</evidence>
<organism evidence="3 4">
    <name type="scientific">Kribbella pratensis</name>
    <dbReference type="NCBI Taxonomy" id="2512112"/>
    <lineage>
        <taxon>Bacteria</taxon>
        <taxon>Bacillati</taxon>
        <taxon>Actinomycetota</taxon>
        <taxon>Actinomycetes</taxon>
        <taxon>Propionibacteriales</taxon>
        <taxon>Kribbellaceae</taxon>
        <taxon>Kribbella</taxon>
    </lineage>
</organism>
<evidence type="ECO:0000313" key="4">
    <source>
        <dbReference type="Proteomes" id="UP000295060"/>
    </source>
</evidence>
<evidence type="ECO:0000256" key="2">
    <source>
        <dbReference type="SAM" id="Phobius"/>
    </source>
</evidence>
<proteinExistence type="predicted"/>
<feature type="transmembrane region" description="Helical" evidence="2">
    <location>
        <begin position="52"/>
        <end position="73"/>
    </location>
</feature>